<proteinExistence type="inferred from homology"/>
<dbReference type="InterPro" id="IPR000847">
    <property type="entry name" value="LysR_HTH_N"/>
</dbReference>
<name>A0A109MZD4_9BACI</name>
<dbReference type="SUPFAM" id="SSF46785">
    <property type="entry name" value="Winged helix' DNA-binding domain"/>
    <property type="match status" value="1"/>
</dbReference>
<dbReference type="InterPro" id="IPR036390">
    <property type="entry name" value="WH_DNA-bd_sf"/>
</dbReference>
<dbReference type="Pfam" id="PF03466">
    <property type="entry name" value="LysR_substrate"/>
    <property type="match status" value="1"/>
</dbReference>
<reference evidence="6 7" key="1">
    <citation type="submission" date="2015-11" db="EMBL/GenBank/DDBJ databases">
        <title>Genome Sequence of Bacillus simplex strain VanAntwerpen2.</title>
        <authorList>
            <person name="Couger M.B."/>
        </authorList>
    </citation>
    <scope>NUCLEOTIDE SEQUENCE [LARGE SCALE GENOMIC DNA]</scope>
    <source>
        <strain evidence="6 7">VanAntwerpen02</strain>
    </source>
</reference>
<comment type="caution">
    <text evidence="6">The sequence shown here is derived from an EMBL/GenBank/DDBJ whole genome shotgun (WGS) entry which is preliminary data.</text>
</comment>
<keyword evidence="7" id="KW-1185">Reference proteome</keyword>
<dbReference type="InterPro" id="IPR036388">
    <property type="entry name" value="WH-like_DNA-bd_sf"/>
</dbReference>
<protein>
    <submittedName>
        <fullName evidence="6">LysR family transcriptional regulator</fullName>
    </submittedName>
</protein>
<organism evidence="6 7">
    <name type="scientific">Peribacillus simplex</name>
    <dbReference type="NCBI Taxonomy" id="1478"/>
    <lineage>
        <taxon>Bacteria</taxon>
        <taxon>Bacillati</taxon>
        <taxon>Bacillota</taxon>
        <taxon>Bacilli</taxon>
        <taxon>Bacillales</taxon>
        <taxon>Bacillaceae</taxon>
        <taxon>Peribacillus</taxon>
    </lineage>
</organism>
<accession>A0A109MZD4</accession>
<dbReference type="GO" id="GO:0005829">
    <property type="term" value="C:cytosol"/>
    <property type="evidence" value="ECO:0007669"/>
    <property type="project" value="TreeGrafter"/>
</dbReference>
<evidence type="ECO:0000256" key="4">
    <source>
        <dbReference type="ARBA" id="ARBA00023163"/>
    </source>
</evidence>
<dbReference type="AlphaFoldDB" id="A0A109MZD4"/>
<dbReference type="PRINTS" id="PR00039">
    <property type="entry name" value="HTHLYSR"/>
</dbReference>
<dbReference type="PANTHER" id="PTHR30419:SF28">
    <property type="entry name" value="HTH-TYPE TRANSCRIPTIONAL REGULATOR BSDA"/>
    <property type="match status" value="1"/>
</dbReference>
<keyword evidence="3" id="KW-0238">DNA-binding</keyword>
<dbReference type="Proteomes" id="UP000064189">
    <property type="component" value="Unassembled WGS sequence"/>
</dbReference>
<dbReference type="PROSITE" id="PS50931">
    <property type="entry name" value="HTH_LYSR"/>
    <property type="match status" value="1"/>
</dbReference>
<gene>
    <name evidence="6" type="ORF">AS888_17900</name>
</gene>
<sequence>MELLQLQYFQTVARLEHMTKAAEKLQIAQPSLSKTISRLEEDLGVSLFDREHRKIRLNAAGRKFLNRVDRAFAELNEGRREIEELTDQGQKNITLAVTIPRVLPDLLGTFLTKYPDVRFQQFLKSITSMKQLLIEGEIDYCISSVPIEGADIRWEPLITEEIYLIVPPDHRLAGRESIELHEVKDEPFISMNTGFGFRSLTDQFCLEAGFVQHIAFEGDEPAVISDLVKKGLGVAFVSELTWLHQTGSSSHKIRITEPMCQRTIGLCWSEKRYFTPTAQQFRLFVIDYFSAVNSLRLKKKDE</sequence>
<evidence type="ECO:0000313" key="7">
    <source>
        <dbReference type="Proteomes" id="UP000064189"/>
    </source>
</evidence>
<dbReference type="Pfam" id="PF00126">
    <property type="entry name" value="HTH_1"/>
    <property type="match status" value="1"/>
</dbReference>
<comment type="similarity">
    <text evidence="1">Belongs to the LysR transcriptional regulatory family.</text>
</comment>
<dbReference type="FunFam" id="1.10.10.10:FF:000001">
    <property type="entry name" value="LysR family transcriptional regulator"/>
    <property type="match status" value="1"/>
</dbReference>
<dbReference type="GO" id="GO:0003700">
    <property type="term" value="F:DNA-binding transcription factor activity"/>
    <property type="evidence" value="ECO:0007669"/>
    <property type="project" value="InterPro"/>
</dbReference>
<dbReference type="RefSeq" id="WP_061141873.1">
    <property type="nucleotide sequence ID" value="NZ_LNNH01000014.1"/>
</dbReference>
<dbReference type="InterPro" id="IPR005119">
    <property type="entry name" value="LysR_subst-bd"/>
</dbReference>
<dbReference type="Gene3D" id="1.10.10.10">
    <property type="entry name" value="Winged helix-like DNA-binding domain superfamily/Winged helix DNA-binding domain"/>
    <property type="match status" value="1"/>
</dbReference>
<feature type="domain" description="HTH lysR-type" evidence="5">
    <location>
        <begin position="1"/>
        <end position="58"/>
    </location>
</feature>
<evidence type="ECO:0000313" key="6">
    <source>
        <dbReference type="EMBL" id="KWW20649.1"/>
    </source>
</evidence>
<dbReference type="InterPro" id="IPR050950">
    <property type="entry name" value="HTH-type_LysR_regulators"/>
</dbReference>
<evidence type="ECO:0000256" key="1">
    <source>
        <dbReference type="ARBA" id="ARBA00009437"/>
    </source>
</evidence>
<evidence type="ECO:0000259" key="5">
    <source>
        <dbReference type="PROSITE" id="PS50931"/>
    </source>
</evidence>
<evidence type="ECO:0000256" key="3">
    <source>
        <dbReference type="ARBA" id="ARBA00023125"/>
    </source>
</evidence>
<dbReference type="Gene3D" id="3.40.190.290">
    <property type="match status" value="1"/>
</dbReference>
<dbReference type="PANTHER" id="PTHR30419">
    <property type="entry name" value="HTH-TYPE TRANSCRIPTIONAL REGULATOR YBHD"/>
    <property type="match status" value="1"/>
</dbReference>
<evidence type="ECO:0000256" key="2">
    <source>
        <dbReference type="ARBA" id="ARBA00023015"/>
    </source>
</evidence>
<dbReference type="GO" id="GO:0003677">
    <property type="term" value="F:DNA binding"/>
    <property type="evidence" value="ECO:0007669"/>
    <property type="project" value="UniProtKB-KW"/>
</dbReference>
<dbReference type="EMBL" id="LNNH01000014">
    <property type="protein sequence ID" value="KWW20649.1"/>
    <property type="molecule type" value="Genomic_DNA"/>
</dbReference>
<dbReference type="SUPFAM" id="SSF53850">
    <property type="entry name" value="Periplasmic binding protein-like II"/>
    <property type="match status" value="1"/>
</dbReference>
<keyword evidence="2" id="KW-0805">Transcription regulation</keyword>
<keyword evidence="4" id="KW-0804">Transcription</keyword>